<dbReference type="Gene3D" id="3.40.800.10">
    <property type="entry name" value="Ureohydrolase domain"/>
    <property type="match status" value="1"/>
</dbReference>
<dbReference type="InterPro" id="IPR023696">
    <property type="entry name" value="Ureohydrolase_dom_sf"/>
</dbReference>
<protein>
    <submittedName>
        <fullName evidence="1">Arginase</fullName>
    </submittedName>
</protein>
<sequence>MASAEKTLRLIFPDWQHGANPGSGFVPRFLASIAPQGEHSETVEITPGDVSPERTQNEVVAARALTILSPEDFKVCYNAAREVLDAKAPDRVIAFSTDGAACVAPIDYLNEKYEGFGVLWLDVHREPVTPERFWRKRAALFSTFTGDAAQIPGLMKTSIPPSRFFFVSTRADEVPPAEDIQFHHLEIGLAKEEALDAGNTAVLDWLKASGIKHLAIHIDLDSVGSADIRSGIYREEGLVDLSDPDLSSLKKVGTLLKGVSAAVDVVGVGVLEYQMLDAPEFRGMISDLPIFKG</sequence>
<dbReference type="Proteomes" id="UP000266091">
    <property type="component" value="Unassembled WGS sequence"/>
</dbReference>
<evidence type="ECO:0000313" key="2">
    <source>
        <dbReference type="Proteomes" id="UP000266091"/>
    </source>
</evidence>
<accession>A0A401LN08</accession>
<dbReference type="SUPFAM" id="SSF52768">
    <property type="entry name" value="Arginase/deacetylase"/>
    <property type="match status" value="1"/>
</dbReference>
<proteinExistence type="predicted"/>
<dbReference type="RefSeq" id="WP_116270212.1">
    <property type="nucleotide sequence ID" value="NZ_BGZJ01000001.1"/>
</dbReference>
<accession>A0A388SET6</accession>
<dbReference type="EMBL" id="BGZJ01000001">
    <property type="protein sequence ID" value="GBO93930.1"/>
    <property type="molecule type" value="Genomic_DNA"/>
</dbReference>
<dbReference type="OrthoDB" id="9789727at2"/>
<gene>
    <name evidence="1" type="ORF">MESMUL_12840</name>
</gene>
<comment type="caution">
    <text evidence="1">The sequence shown here is derived from an EMBL/GenBank/DDBJ whole genome shotgun (WGS) entry which is preliminary data.</text>
</comment>
<dbReference type="AlphaFoldDB" id="A0A388SET6"/>
<evidence type="ECO:0000313" key="1">
    <source>
        <dbReference type="EMBL" id="GBO93930.1"/>
    </source>
</evidence>
<organism evidence="1 2">
    <name type="scientific">Mesosutterella multiformis</name>
    <dbReference type="NCBI Taxonomy" id="2259133"/>
    <lineage>
        <taxon>Bacteria</taxon>
        <taxon>Pseudomonadati</taxon>
        <taxon>Pseudomonadota</taxon>
        <taxon>Betaproteobacteria</taxon>
        <taxon>Burkholderiales</taxon>
        <taxon>Sutterellaceae</taxon>
        <taxon>Mesosutterella</taxon>
    </lineage>
</organism>
<name>A0A388SET6_9BURK</name>
<reference evidence="1 2" key="1">
    <citation type="journal article" date="2018" name="Int. J. Syst. Evol. Microbiol.">
        <title>Mesosutterella multiformis gen. nov., sp. nov., a member of the family Sutterellaceae and Sutterella megalosphaeroides sp. nov., isolated from human faeces.</title>
        <authorList>
            <person name="Sakamoto M."/>
            <person name="Ikeyama N."/>
            <person name="Kunihiro T."/>
            <person name="Iino T."/>
            <person name="Yuki M."/>
            <person name="Ohkuma M."/>
        </authorList>
    </citation>
    <scope>NUCLEOTIDE SEQUENCE [LARGE SCALE GENOMIC DNA]</scope>
    <source>
        <strain evidence="1 2">4NBBH2</strain>
    </source>
</reference>
<keyword evidence="2" id="KW-1185">Reference proteome</keyword>